<dbReference type="PANTHER" id="PTHR35464">
    <property type="entry name" value="OS06G0115200 PROTEIN"/>
    <property type="match status" value="1"/>
</dbReference>
<dbReference type="Proteomes" id="UP000239649">
    <property type="component" value="Unassembled WGS sequence"/>
</dbReference>
<name>A0A2P6VCV9_9CHLO</name>
<feature type="region of interest" description="Disordered" evidence="1">
    <location>
        <begin position="132"/>
        <end position="160"/>
    </location>
</feature>
<dbReference type="AlphaFoldDB" id="A0A2P6VCV9"/>
<feature type="region of interest" description="Disordered" evidence="1">
    <location>
        <begin position="544"/>
        <end position="578"/>
    </location>
</feature>
<dbReference type="PANTHER" id="PTHR35464:SF1">
    <property type="entry name" value="OS06G0115200 PROTEIN"/>
    <property type="match status" value="1"/>
</dbReference>
<feature type="compositionally biased region" description="Acidic residues" evidence="1">
    <location>
        <begin position="145"/>
        <end position="154"/>
    </location>
</feature>
<keyword evidence="2" id="KW-0732">Signal</keyword>
<proteinExistence type="predicted"/>
<evidence type="ECO:0000256" key="2">
    <source>
        <dbReference type="SAM" id="SignalP"/>
    </source>
</evidence>
<feature type="signal peptide" evidence="2">
    <location>
        <begin position="1"/>
        <end position="21"/>
    </location>
</feature>
<feature type="compositionally biased region" description="Acidic residues" evidence="1">
    <location>
        <begin position="568"/>
        <end position="577"/>
    </location>
</feature>
<feature type="region of interest" description="Disordered" evidence="1">
    <location>
        <begin position="281"/>
        <end position="311"/>
    </location>
</feature>
<gene>
    <name evidence="3" type="ORF">C2E20_4770</name>
</gene>
<keyword evidence="4" id="KW-1185">Reference proteome</keyword>
<dbReference type="OrthoDB" id="2018951at2759"/>
<feature type="region of interest" description="Disordered" evidence="1">
    <location>
        <begin position="591"/>
        <end position="611"/>
    </location>
</feature>
<sequence length="611" mass="60600">MSTCLLAALLALTACLGAAQSQAPDEPSVIFKRQRTWGDYAQPLAALRLAQPPTAMRFLPEGRRGALPALLAVGDAAGGLLLLTPGGRVVARHATGTASPVTALGSYLLGRNATVLLTGHAGGELRLHLLQHPPTAAGPRNGWEGWEEEEEEDPSGSSAGLELSLLDALPPEALLCGAGSCGAGQASGTCGAGGDGAPGGCPPIAALWTSGRAGAVAAVVVASDASGGLAVIKHGGPAGGGARVVRRAALAQQPLALRIATSGAAATVLGSTGLAYQRLTVPHAPKGGSPADKQQQQAEAQEAAASAGAAPAPTDFKPCRGLNGSTLLAVAFDAQHSTRAYGITAEGSVLALVVGGDQGVPAGCAVRAAAALPADLLPADPAAGSGGVALATLPGYLLLSAGGSLAIFNVTASPRCAPRLLLRQPLVPLQAQLTGGHAAEAQAGTAQQQQAAPALLAAGQGGHVALLLGGSAVAVYETALPHRPPPQPYKASLAWMQLLQPAAMVFVAAVVLQRARAKRGEGGGAALVHDPRLREFERLLQDPMAGAAASRRHRPAPGGWRAGGGGGSDDDGSDMDDSTGLLAVAAAAAAGGSATPRGSARPCWLRQMTQT</sequence>
<feature type="chain" id="PRO_5015148282" evidence="2">
    <location>
        <begin position="22"/>
        <end position="611"/>
    </location>
</feature>
<evidence type="ECO:0000256" key="1">
    <source>
        <dbReference type="SAM" id="MobiDB-lite"/>
    </source>
</evidence>
<dbReference type="EMBL" id="LHPF02000012">
    <property type="protein sequence ID" value="PSC71933.1"/>
    <property type="molecule type" value="Genomic_DNA"/>
</dbReference>
<evidence type="ECO:0000313" key="3">
    <source>
        <dbReference type="EMBL" id="PSC71933.1"/>
    </source>
</evidence>
<protein>
    <submittedName>
        <fullName evidence="3">Membrane protein</fullName>
    </submittedName>
</protein>
<reference evidence="3 4" key="1">
    <citation type="journal article" date="2018" name="Plant J.">
        <title>Genome sequences of Chlorella sorokiniana UTEX 1602 and Micractinium conductrix SAG 241.80: implications to maltose excretion by a green alga.</title>
        <authorList>
            <person name="Arriola M.B."/>
            <person name="Velmurugan N."/>
            <person name="Zhang Y."/>
            <person name="Plunkett M.H."/>
            <person name="Hondzo H."/>
            <person name="Barney B.M."/>
        </authorList>
    </citation>
    <scope>NUCLEOTIDE SEQUENCE [LARGE SCALE GENOMIC DNA]</scope>
    <source>
        <strain evidence="3 4">SAG 241.80</strain>
    </source>
</reference>
<evidence type="ECO:0000313" key="4">
    <source>
        <dbReference type="Proteomes" id="UP000239649"/>
    </source>
</evidence>
<accession>A0A2P6VCV9</accession>
<organism evidence="3 4">
    <name type="scientific">Micractinium conductrix</name>
    <dbReference type="NCBI Taxonomy" id="554055"/>
    <lineage>
        <taxon>Eukaryota</taxon>
        <taxon>Viridiplantae</taxon>
        <taxon>Chlorophyta</taxon>
        <taxon>core chlorophytes</taxon>
        <taxon>Trebouxiophyceae</taxon>
        <taxon>Chlorellales</taxon>
        <taxon>Chlorellaceae</taxon>
        <taxon>Chlorella clade</taxon>
        <taxon>Micractinium</taxon>
    </lineage>
</organism>
<dbReference type="InterPro" id="IPR045288">
    <property type="entry name" value="At1g75140-like"/>
</dbReference>
<feature type="compositionally biased region" description="Low complexity" evidence="1">
    <location>
        <begin position="591"/>
        <end position="601"/>
    </location>
</feature>
<comment type="caution">
    <text evidence="3">The sequence shown here is derived from an EMBL/GenBank/DDBJ whole genome shotgun (WGS) entry which is preliminary data.</text>
</comment>
<feature type="compositionally biased region" description="Low complexity" evidence="1">
    <location>
        <begin position="294"/>
        <end position="311"/>
    </location>
</feature>